<comment type="caution">
    <text evidence="2">The sequence shown here is derived from an EMBL/GenBank/DDBJ whole genome shotgun (WGS) entry which is preliminary data.</text>
</comment>
<reference evidence="2 3" key="1">
    <citation type="submission" date="2016-01" db="EMBL/GenBank/DDBJ databases">
        <title>Genome sequencing of Roseivirga spongicola UST030701-084.</title>
        <authorList>
            <person name="Selvaratnam C."/>
            <person name="Thevarajoo S."/>
            <person name="Goh K.M."/>
            <person name="Ee R."/>
            <person name="Chan K.-G."/>
            <person name="Chong C.S."/>
        </authorList>
    </citation>
    <scope>NUCLEOTIDE SEQUENCE [LARGE SCALE GENOMIC DNA]</scope>
    <source>
        <strain evidence="2 3">UST030701-084</strain>
    </source>
</reference>
<dbReference type="InterPro" id="IPR007139">
    <property type="entry name" value="DUF349"/>
</dbReference>
<organism evidence="2 3">
    <name type="scientific">Roseivirga spongicola</name>
    <dbReference type="NCBI Taxonomy" id="333140"/>
    <lineage>
        <taxon>Bacteria</taxon>
        <taxon>Pseudomonadati</taxon>
        <taxon>Bacteroidota</taxon>
        <taxon>Cytophagia</taxon>
        <taxon>Cytophagales</taxon>
        <taxon>Roseivirgaceae</taxon>
        <taxon>Roseivirga</taxon>
    </lineage>
</organism>
<dbReference type="OrthoDB" id="977295at2"/>
<accession>A0A150XES4</accession>
<feature type="coiled-coil region" evidence="1">
    <location>
        <begin position="35"/>
        <end position="62"/>
    </location>
</feature>
<feature type="coiled-coil region" evidence="1">
    <location>
        <begin position="378"/>
        <end position="406"/>
    </location>
</feature>
<feature type="coiled-coil region" evidence="1">
    <location>
        <begin position="250"/>
        <end position="281"/>
    </location>
</feature>
<dbReference type="Pfam" id="PF03993">
    <property type="entry name" value="DUF349"/>
    <property type="match status" value="3"/>
</dbReference>
<keyword evidence="1" id="KW-0175">Coiled coil</keyword>
<dbReference type="EMBL" id="LRPC01000001">
    <property type="protein sequence ID" value="KYG77200.1"/>
    <property type="molecule type" value="Genomic_DNA"/>
</dbReference>
<protein>
    <submittedName>
        <fullName evidence="2">Uncharacterized protein</fullName>
    </submittedName>
</protein>
<name>A0A150XES4_9BACT</name>
<evidence type="ECO:0000256" key="1">
    <source>
        <dbReference type="SAM" id="Coils"/>
    </source>
</evidence>
<proteinExistence type="predicted"/>
<keyword evidence="3" id="KW-1185">Reference proteome</keyword>
<dbReference type="RefSeq" id="WP_068215311.1">
    <property type="nucleotide sequence ID" value="NZ_CP139724.1"/>
</dbReference>
<gene>
    <name evidence="2" type="ORF">AWW68_00065</name>
</gene>
<dbReference type="STRING" id="333140.AWW68_00065"/>
<sequence>MEYGYIKEGKVFRNAFLDFPEREIGVVKENDESTFQYFTERFQSLEKEIEEIKEKVENQSNKGSYLMKVTNLKEGLSELDALGDFEAAHTTLTTIEGELNEYIIQNRHKNLQIKTALLEELKVVAKSHEWKSATAAVKEIQQKWIKTGAVDAEHRDRIEGEFKELTNSFFERKAEFYAELEKMMEEKEADYAQFVEKASKTLANSDASKLRDVQKQLMEEWKALGKIKPEKHSAFWNEFQGVLKSAFNKAKKSQSNKKASAEENEKSKRELLGSLEKLNEQIVPEVNLNQVRKDWKSIGFTSKSVTPELNESFMRVSGMLSEKIFLNQLLNKKAKKGISPEERDKLRIKLLYDLLNRDVNELKTFELNVEKFNTAKGLDSLLDQKLEQQKRKVEIKRELLKQLKSAQNQG</sequence>
<dbReference type="AlphaFoldDB" id="A0A150XES4"/>
<evidence type="ECO:0000313" key="2">
    <source>
        <dbReference type="EMBL" id="KYG77200.1"/>
    </source>
</evidence>
<dbReference type="Proteomes" id="UP000075606">
    <property type="component" value="Unassembled WGS sequence"/>
</dbReference>
<evidence type="ECO:0000313" key="3">
    <source>
        <dbReference type="Proteomes" id="UP000075606"/>
    </source>
</evidence>